<dbReference type="AlphaFoldDB" id="A0A8H5FL88"/>
<dbReference type="Pfam" id="PF00022">
    <property type="entry name" value="Actin"/>
    <property type="match status" value="1"/>
</dbReference>
<feature type="compositionally biased region" description="Polar residues" evidence="2">
    <location>
        <begin position="24"/>
        <end position="60"/>
    </location>
</feature>
<evidence type="ECO:0000256" key="1">
    <source>
        <dbReference type="RuleBase" id="RU000487"/>
    </source>
</evidence>
<feature type="region of interest" description="Disordered" evidence="2">
    <location>
        <begin position="1"/>
        <end position="60"/>
    </location>
</feature>
<feature type="compositionally biased region" description="Pro residues" evidence="2">
    <location>
        <begin position="484"/>
        <end position="495"/>
    </location>
</feature>
<comment type="similarity">
    <text evidence="1">Belongs to the actin family.</text>
</comment>
<keyword evidence="4" id="KW-1185">Reference proteome</keyword>
<feature type="compositionally biased region" description="Basic residues" evidence="2">
    <location>
        <begin position="1"/>
        <end position="11"/>
    </location>
</feature>
<dbReference type="Gene3D" id="3.30.420.40">
    <property type="match status" value="3"/>
</dbReference>
<dbReference type="InterPro" id="IPR043129">
    <property type="entry name" value="ATPase_NBD"/>
</dbReference>
<dbReference type="SMART" id="SM00268">
    <property type="entry name" value="ACTIN"/>
    <property type="match status" value="1"/>
</dbReference>
<proteinExistence type="inferred from homology"/>
<reference evidence="3 4" key="1">
    <citation type="journal article" date="2020" name="ISME J.">
        <title>Uncovering the hidden diversity of litter-decomposition mechanisms in mushroom-forming fungi.</title>
        <authorList>
            <person name="Floudas D."/>
            <person name="Bentzer J."/>
            <person name="Ahren D."/>
            <person name="Johansson T."/>
            <person name="Persson P."/>
            <person name="Tunlid A."/>
        </authorList>
    </citation>
    <scope>NUCLEOTIDE SEQUENCE [LARGE SCALE GENOMIC DNA]</scope>
    <source>
        <strain evidence="3 4">CBS 291.85</strain>
    </source>
</reference>
<organism evidence="3 4">
    <name type="scientific">Tetrapyrgos nigripes</name>
    <dbReference type="NCBI Taxonomy" id="182062"/>
    <lineage>
        <taxon>Eukaryota</taxon>
        <taxon>Fungi</taxon>
        <taxon>Dikarya</taxon>
        <taxon>Basidiomycota</taxon>
        <taxon>Agaricomycotina</taxon>
        <taxon>Agaricomycetes</taxon>
        <taxon>Agaricomycetidae</taxon>
        <taxon>Agaricales</taxon>
        <taxon>Marasmiineae</taxon>
        <taxon>Marasmiaceae</taxon>
        <taxon>Tetrapyrgos</taxon>
    </lineage>
</organism>
<feature type="compositionally biased region" description="Gly residues" evidence="2">
    <location>
        <begin position="364"/>
        <end position="373"/>
    </location>
</feature>
<comment type="caution">
    <text evidence="3">The sequence shown here is derived from an EMBL/GenBank/DDBJ whole genome shotgun (WGS) entry which is preliminary data.</text>
</comment>
<feature type="region of interest" description="Disordered" evidence="2">
    <location>
        <begin position="299"/>
        <end position="375"/>
    </location>
</feature>
<dbReference type="OrthoDB" id="337660at2759"/>
<evidence type="ECO:0000313" key="4">
    <source>
        <dbReference type="Proteomes" id="UP000559256"/>
    </source>
</evidence>
<name>A0A8H5FL88_9AGAR</name>
<dbReference type="InterPro" id="IPR004000">
    <property type="entry name" value="Actin"/>
</dbReference>
<feature type="region of interest" description="Disordered" evidence="2">
    <location>
        <begin position="574"/>
        <end position="609"/>
    </location>
</feature>
<sequence length="651" mass="70414">MVVVKKRRVRNNRVTLSRPPPPQMSGTPTTPRSKTTFNPTTPPATSRVQSSAIHSSPHYTTTRRHSLYGVEDRVVIDPGSRIWKIGFSGEGKPRDVFYSDGRNGQPLWGLSRASDAAERAEEDRLLEIKVERCLRSVFHDSLLTDPKARKVIIVEHPLLPLHIKEMIARILFENLQVPSVSFASSHLLSLFAVGRITGLVLDCGHLESVTLPIFAARPLFPQIRTTPLAGSRFSSHLRNLLIFFGTYLPPTSPGPSGSLPAASRSVRVPPEILTDAVIEEVKTRCCFVGEALSTILDARENTPGFDDQSTDMDFPPSSDATPSESDYSYAGHDSVMSSVQSSVQDSSEFSVISHPRAPDDPRRGGGGGGGGSGENQLQALASMYKRHSTATDLKMSVTPPASSAGLGNGTLIIPGWIRERTAEVLFEGGDVDESSIAEIILDTLLKVPVDLRKTLASTILISGGTSMLPGFIPRLYSEIIRAIQPPPPPTRPPKPYNTVQHGHEKSSPPQYDRYATLRQLIPYFAVINNPSPEPPLSDRAKANSGKAPAFSPACMAWVGGSLAGALKTGGVEVSREKWDEADPHRDDDDMDMDLSPSKPGGHGHDLQQHTPRNILPDWTRIPLPSGAPPVIMITQSQSQQVASPTATAVGA</sequence>
<protein>
    <recommendedName>
        <fullName evidence="5">Actin-related protein 10</fullName>
    </recommendedName>
</protein>
<evidence type="ECO:0008006" key="5">
    <source>
        <dbReference type="Google" id="ProtNLM"/>
    </source>
</evidence>
<dbReference type="PANTHER" id="PTHR11937">
    <property type="entry name" value="ACTIN"/>
    <property type="match status" value="1"/>
</dbReference>
<dbReference type="CDD" id="cd10207">
    <property type="entry name" value="ASKHA_NBD_Arp10"/>
    <property type="match status" value="1"/>
</dbReference>
<feature type="region of interest" description="Disordered" evidence="2">
    <location>
        <begin position="482"/>
        <end position="510"/>
    </location>
</feature>
<accession>A0A8H5FL88</accession>
<dbReference type="SUPFAM" id="SSF53067">
    <property type="entry name" value="Actin-like ATPase domain"/>
    <property type="match status" value="2"/>
</dbReference>
<gene>
    <name evidence="3" type="ORF">D9758_012166</name>
</gene>
<feature type="compositionally biased region" description="Low complexity" evidence="2">
    <location>
        <begin position="334"/>
        <end position="353"/>
    </location>
</feature>
<dbReference type="Proteomes" id="UP000559256">
    <property type="component" value="Unassembled WGS sequence"/>
</dbReference>
<dbReference type="EMBL" id="JAACJM010000170">
    <property type="protein sequence ID" value="KAF5340901.1"/>
    <property type="molecule type" value="Genomic_DNA"/>
</dbReference>
<evidence type="ECO:0000256" key="2">
    <source>
        <dbReference type="SAM" id="MobiDB-lite"/>
    </source>
</evidence>
<feature type="compositionally biased region" description="Basic and acidic residues" evidence="2">
    <location>
        <begin position="574"/>
        <end position="587"/>
    </location>
</feature>
<evidence type="ECO:0000313" key="3">
    <source>
        <dbReference type="EMBL" id="KAF5340901.1"/>
    </source>
</evidence>